<reference evidence="9" key="1">
    <citation type="journal article" date="2023" name="G3 (Bethesda)">
        <title>Whole genome assembly and annotation of the endangered Caribbean coral Acropora cervicornis.</title>
        <authorList>
            <person name="Selwyn J.D."/>
            <person name="Vollmer S.V."/>
        </authorList>
    </citation>
    <scope>NUCLEOTIDE SEQUENCE</scope>
    <source>
        <strain evidence="9">K2</strain>
    </source>
</reference>
<keyword evidence="2" id="KW-0548">Nucleotidyltransferase</keyword>
<dbReference type="GO" id="GO:0015074">
    <property type="term" value="P:DNA integration"/>
    <property type="evidence" value="ECO:0007669"/>
    <property type="project" value="InterPro"/>
</dbReference>
<dbReference type="InterPro" id="IPR043128">
    <property type="entry name" value="Rev_trsase/Diguanyl_cyclase"/>
</dbReference>
<protein>
    <submittedName>
        <fullName evidence="9">Transposon Tf2-6 polyprotein</fullName>
    </submittedName>
</protein>
<evidence type="ECO:0000256" key="2">
    <source>
        <dbReference type="ARBA" id="ARBA00022695"/>
    </source>
</evidence>
<keyword evidence="5" id="KW-0378">Hydrolase</keyword>
<dbReference type="GO" id="GO:0003964">
    <property type="term" value="F:RNA-directed DNA polymerase activity"/>
    <property type="evidence" value="ECO:0007669"/>
    <property type="project" value="UniProtKB-KW"/>
</dbReference>
<keyword evidence="3" id="KW-0540">Nuclease</keyword>
<dbReference type="Proteomes" id="UP001249851">
    <property type="component" value="Unassembled WGS sequence"/>
</dbReference>
<feature type="region of interest" description="Disordered" evidence="7">
    <location>
        <begin position="578"/>
        <end position="621"/>
    </location>
</feature>
<sequence length="634" mass="72641">MPEPQSKEDVRRLIGMLNYLSPYIPNMSAVTAPIRDLLKKETQFSWLPEHERAFQTVKQILSAELLLKLYDESKKTEQRWFQIEKELLAIVFAAERFHQYIYGKEVEVESDHKPLETILKKPIENASPRLQLMLLRLLRYKLDVKYVPGTKLYIADALSRAYSAPETAHSVTEIPEMELRIHGLVMSLPMSEMRLTQLKEATKEDETLCRLKATIEKGWPARRKSAEPSIRQYWGIRDELHVAEHLIFKGERVVIPSCMRADVLKKVHEMHLGIEKCKARARASMYWPGMTNDIEEMITKCPTCAKFKPRNKKEPLMPHDVPDRPWSEIGADIFFFGGRPHLVVVEYFSKYPEVCRLQTSTASCVIEHLKPIYARHGIPDILVADNMPFASSEMRTFAAEWDFEIKPSSPEYRQSNGQSERMIGTVKQLMRKALEESKDIHLALLEYRNTPVAGLKYSPAQLLMSRMLKDKIPVTSELLAPKVAEDAYRALKARQRKQKAYYDRGTKPLSKLNVGDSVRVRLGRRDWTPAVVTQLHSAPRSYLVTTENGRVYRWNRRVINSSAEPPPVVLAAQEETPAVPNVPGSQASTPVGLTQQEGTPQQPSLPDPEVQTTPVRASTRLRRQPLWMADYVTP</sequence>
<keyword evidence="1" id="KW-0808">Transferase</keyword>
<dbReference type="GO" id="GO:0016787">
    <property type="term" value="F:hydrolase activity"/>
    <property type="evidence" value="ECO:0007669"/>
    <property type="project" value="UniProtKB-KW"/>
</dbReference>
<evidence type="ECO:0000256" key="6">
    <source>
        <dbReference type="ARBA" id="ARBA00022918"/>
    </source>
</evidence>
<dbReference type="PANTHER" id="PTHR37984:SF7">
    <property type="entry name" value="INTEGRASE CATALYTIC DOMAIN-CONTAINING PROTEIN"/>
    <property type="match status" value="1"/>
</dbReference>
<dbReference type="Pfam" id="PF17921">
    <property type="entry name" value="Integrase_H2C2"/>
    <property type="match status" value="1"/>
</dbReference>
<proteinExistence type="predicted"/>
<dbReference type="InterPro" id="IPR001584">
    <property type="entry name" value="Integrase_cat-core"/>
</dbReference>
<evidence type="ECO:0000256" key="7">
    <source>
        <dbReference type="SAM" id="MobiDB-lite"/>
    </source>
</evidence>
<dbReference type="PANTHER" id="PTHR37984">
    <property type="entry name" value="PROTEIN CBG26694"/>
    <property type="match status" value="1"/>
</dbReference>
<dbReference type="FunFam" id="3.30.420.10:FF:000063">
    <property type="entry name" value="Retrovirus-related Pol polyprotein from transposon 297-like Protein"/>
    <property type="match status" value="1"/>
</dbReference>
<evidence type="ECO:0000256" key="3">
    <source>
        <dbReference type="ARBA" id="ARBA00022722"/>
    </source>
</evidence>
<dbReference type="EMBL" id="JARQWQ010000049">
    <property type="protein sequence ID" value="KAK2557541.1"/>
    <property type="molecule type" value="Genomic_DNA"/>
</dbReference>
<dbReference type="InterPro" id="IPR036397">
    <property type="entry name" value="RNaseH_sf"/>
</dbReference>
<keyword evidence="10" id="KW-1185">Reference proteome</keyword>
<comment type="caution">
    <text evidence="9">The sequence shown here is derived from an EMBL/GenBank/DDBJ whole genome shotgun (WGS) entry which is preliminary data.</text>
</comment>
<dbReference type="FunFam" id="1.10.340.70:FF:000003">
    <property type="entry name" value="Protein CBG25708"/>
    <property type="match status" value="1"/>
</dbReference>
<name>A0AAD9QAW5_ACRCE</name>
<dbReference type="Pfam" id="PF17917">
    <property type="entry name" value="RT_RNaseH"/>
    <property type="match status" value="1"/>
</dbReference>
<dbReference type="InterPro" id="IPR043502">
    <property type="entry name" value="DNA/RNA_pol_sf"/>
</dbReference>
<dbReference type="SUPFAM" id="SSF56672">
    <property type="entry name" value="DNA/RNA polymerases"/>
    <property type="match status" value="1"/>
</dbReference>
<evidence type="ECO:0000256" key="1">
    <source>
        <dbReference type="ARBA" id="ARBA00022679"/>
    </source>
</evidence>
<dbReference type="InterPro" id="IPR012337">
    <property type="entry name" value="RNaseH-like_sf"/>
</dbReference>
<keyword evidence="6" id="KW-0695">RNA-directed DNA polymerase</keyword>
<evidence type="ECO:0000256" key="4">
    <source>
        <dbReference type="ARBA" id="ARBA00022759"/>
    </source>
</evidence>
<reference evidence="9" key="2">
    <citation type="journal article" date="2023" name="Science">
        <title>Genomic signatures of disease resistance in endangered staghorn corals.</title>
        <authorList>
            <person name="Vollmer S.V."/>
            <person name="Selwyn J.D."/>
            <person name="Despard B.A."/>
            <person name="Roesel C.L."/>
        </authorList>
    </citation>
    <scope>NUCLEOTIDE SEQUENCE</scope>
    <source>
        <strain evidence="9">K2</strain>
    </source>
</reference>
<dbReference type="Gene3D" id="1.10.340.70">
    <property type="match status" value="1"/>
</dbReference>
<dbReference type="AlphaFoldDB" id="A0AAD9QAW5"/>
<dbReference type="SUPFAM" id="SSF53098">
    <property type="entry name" value="Ribonuclease H-like"/>
    <property type="match status" value="1"/>
</dbReference>
<feature type="compositionally biased region" description="Polar residues" evidence="7">
    <location>
        <begin position="583"/>
        <end position="616"/>
    </location>
</feature>
<gene>
    <name evidence="9" type="ORF">P5673_020296</name>
</gene>
<evidence type="ECO:0000313" key="10">
    <source>
        <dbReference type="Proteomes" id="UP001249851"/>
    </source>
</evidence>
<dbReference type="FunFam" id="3.30.70.270:FF:000063">
    <property type="entry name" value="Zinc knuckle domaincontaining protein"/>
    <property type="match status" value="1"/>
</dbReference>
<evidence type="ECO:0000256" key="5">
    <source>
        <dbReference type="ARBA" id="ARBA00022801"/>
    </source>
</evidence>
<keyword evidence="4" id="KW-0255">Endonuclease</keyword>
<dbReference type="InterPro" id="IPR050951">
    <property type="entry name" value="Retrovirus_Pol_polyprotein"/>
</dbReference>
<accession>A0AAD9QAW5</accession>
<dbReference type="Gene3D" id="3.30.420.10">
    <property type="entry name" value="Ribonuclease H-like superfamily/Ribonuclease H"/>
    <property type="match status" value="1"/>
</dbReference>
<dbReference type="GO" id="GO:0003676">
    <property type="term" value="F:nucleic acid binding"/>
    <property type="evidence" value="ECO:0007669"/>
    <property type="project" value="InterPro"/>
</dbReference>
<dbReference type="GO" id="GO:0004519">
    <property type="term" value="F:endonuclease activity"/>
    <property type="evidence" value="ECO:0007669"/>
    <property type="project" value="UniProtKB-KW"/>
</dbReference>
<feature type="domain" description="Integrase catalytic" evidence="8">
    <location>
        <begin position="321"/>
        <end position="481"/>
    </location>
</feature>
<organism evidence="9 10">
    <name type="scientific">Acropora cervicornis</name>
    <name type="common">Staghorn coral</name>
    <dbReference type="NCBI Taxonomy" id="6130"/>
    <lineage>
        <taxon>Eukaryota</taxon>
        <taxon>Metazoa</taxon>
        <taxon>Cnidaria</taxon>
        <taxon>Anthozoa</taxon>
        <taxon>Hexacorallia</taxon>
        <taxon>Scleractinia</taxon>
        <taxon>Astrocoeniina</taxon>
        <taxon>Acroporidae</taxon>
        <taxon>Acropora</taxon>
    </lineage>
</organism>
<evidence type="ECO:0000313" key="9">
    <source>
        <dbReference type="EMBL" id="KAK2557541.1"/>
    </source>
</evidence>
<dbReference type="InterPro" id="IPR041373">
    <property type="entry name" value="RT_RNaseH"/>
</dbReference>
<dbReference type="PROSITE" id="PS50994">
    <property type="entry name" value="INTEGRASE"/>
    <property type="match status" value="1"/>
</dbReference>
<evidence type="ECO:0000259" key="8">
    <source>
        <dbReference type="PROSITE" id="PS50994"/>
    </source>
</evidence>
<dbReference type="InterPro" id="IPR041588">
    <property type="entry name" value="Integrase_H2C2"/>
</dbReference>
<dbReference type="Gene3D" id="3.30.70.270">
    <property type="match status" value="1"/>
</dbReference>